<name>A0A8D8S063_9HEMI</name>
<protein>
    <submittedName>
        <fullName evidence="1">Uncharacterized protein</fullName>
    </submittedName>
</protein>
<dbReference type="EMBL" id="HBUF01193091">
    <property type="protein sequence ID" value="CAG6659002.1"/>
    <property type="molecule type" value="Transcribed_RNA"/>
</dbReference>
<evidence type="ECO:0000313" key="1">
    <source>
        <dbReference type="EMBL" id="CAG6659002.1"/>
    </source>
</evidence>
<proteinExistence type="predicted"/>
<reference evidence="1" key="1">
    <citation type="submission" date="2021-05" db="EMBL/GenBank/DDBJ databases">
        <authorList>
            <person name="Alioto T."/>
            <person name="Alioto T."/>
            <person name="Gomez Garrido J."/>
        </authorList>
    </citation>
    <scope>NUCLEOTIDE SEQUENCE</scope>
</reference>
<sequence length="112" mass="12745">MSSFVHHESEMSLSINIIDNLTFILVQPFNKKKLMIIDSLLECLPKSGDNAIGIFCHPTLKGTYIIISGQISILRGKLCLGWVSNLHRLDFHTDALTTKLPRQIYTIKHCYM</sequence>
<accession>A0A8D8S063</accession>
<dbReference type="AlphaFoldDB" id="A0A8D8S063"/>
<organism evidence="1">
    <name type="scientific">Cacopsylla melanoneura</name>
    <dbReference type="NCBI Taxonomy" id="428564"/>
    <lineage>
        <taxon>Eukaryota</taxon>
        <taxon>Metazoa</taxon>
        <taxon>Ecdysozoa</taxon>
        <taxon>Arthropoda</taxon>
        <taxon>Hexapoda</taxon>
        <taxon>Insecta</taxon>
        <taxon>Pterygota</taxon>
        <taxon>Neoptera</taxon>
        <taxon>Paraneoptera</taxon>
        <taxon>Hemiptera</taxon>
        <taxon>Sternorrhyncha</taxon>
        <taxon>Psylloidea</taxon>
        <taxon>Psyllidae</taxon>
        <taxon>Psyllinae</taxon>
        <taxon>Cacopsylla</taxon>
    </lineage>
</organism>